<gene>
    <name evidence="1" type="ORF">METZ01_LOCUS261861</name>
</gene>
<dbReference type="AlphaFoldDB" id="A0A382JCK2"/>
<evidence type="ECO:0000313" key="1">
    <source>
        <dbReference type="EMBL" id="SVC09007.1"/>
    </source>
</evidence>
<organism evidence="1">
    <name type="scientific">marine metagenome</name>
    <dbReference type="NCBI Taxonomy" id="408172"/>
    <lineage>
        <taxon>unclassified sequences</taxon>
        <taxon>metagenomes</taxon>
        <taxon>ecological metagenomes</taxon>
    </lineage>
</organism>
<proteinExistence type="predicted"/>
<name>A0A382JCK2_9ZZZZ</name>
<reference evidence="1" key="1">
    <citation type="submission" date="2018-05" db="EMBL/GenBank/DDBJ databases">
        <authorList>
            <person name="Lanie J.A."/>
            <person name="Ng W.-L."/>
            <person name="Kazmierczak K.M."/>
            <person name="Andrzejewski T.M."/>
            <person name="Davidsen T.M."/>
            <person name="Wayne K.J."/>
            <person name="Tettelin H."/>
            <person name="Glass J.I."/>
            <person name="Rusch D."/>
            <person name="Podicherti R."/>
            <person name="Tsui H.-C.T."/>
            <person name="Winkler M.E."/>
        </authorList>
    </citation>
    <scope>NUCLEOTIDE SEQUENCE</scope>
</reference>
<protein>
    <submittedName>
        <fullName evidence="1">Uncharacterized protein</fullName>
    </submittedName>
</protein>
<sequence length="73" mass="7746">MAVTSIEIKERGPYAESMAFGDTGTYEQLDGTAHFAVDPSDPANGLITDLELAPKNSAGLVEFSADFRVLKPA</sequence>
<accession>A0A382JCK2</accession>
<feature type="non-terminal residue" evidence="1">
    <location>
        <position position="73"/>
    </location>
</feature>
<dbReference type="EMBL" id="UINC01072977">
    <property type="protein sequence ID" value="SVC09007.1"/>
    <property type="molecule type" value="Genomic_DNA"/>
</dbReference>